<dbReference type="GeneID" id="19144588"/>
<dbReference type="RefSeq" id="XP_007718817.1">
    <property type="nucleotide sequence ID" value="XM_007720627.1"/>
</dbReference>
<evidence type="ECO:0000313" key="1">
    <source>
        <dbReference type="EMBL" id="EUC26877.1"/>
    </source>
</evidence>
<dbReference type="OrthoDB" id="5410741at2759"/>
<dbReference type="KEGG" id="bze:COCCADRAFT_113126"/>
<reference evidence="1 2" key="1">
    <citation type="journal article" date="2013" name="PLoS Genet.">
        <title>Comparative genome structure, secondary metabolite, and effector coding capacity across Cochliobolus pathogens.</title>
        <authorList>
            <person name="Condon B.J."/>
            <person name="Leng Y."/>
            <person name="Wu D."/>
            <person name="Bushley K.E."/>
            <person name="Ohm R.A."/>
            <person name="Otillar R."/>
            <person name="Martin J."/>
            <person name="Schackwitz W."/>
            <person name="Grimwood J."/>
            <person name="MohdZainudin N."/>
            <person name="Xue C."/>
            <person name="Wang R."/>
            <person name="Manning V.A."/>
            <person name="Dhillon B."/>
            <person name="Tu Z.J."/>
            <person name="Steffenson B.J."/>
            <person name="Salamov A."/>
            <person name="Sun H."/>
            <person name="Lowry S."/>
            <person name="LaButti K."/>
            <person name="Han J."/>
            <person name="Copeland A."/>
            <person name="Lindquist E."/>
            <person name="Barry K."/>
            <person name="Schmutz J."/>
            <person name="Baker S.E."/>
            <person name="Ciuffetti L.M."/>
            <person name="Grigoriev I.V."/>
            <person name="Zhong S."/>
            <person name="Turgeon B.G."/>
        </authorList>
    </citation>
    <scope>NUCLEOTIDE SEQUENCE [LARGE SCALE GENOMIC DNA]</scope>
    <source>
        <strain evidence="1 2">26-R-13</strain>
    </source>
</reference>
<sequence>MKRWIGRTYLELIEQKPRPHDLERIVWEAWAAITPGYLQSLVNSMGRRCEAVIAAQGGHTMY</sequence>
<proteinExistence type="predicted"/>
<organism evidence="1 2">
    <name type="scientific">Cochliobolus carbonum (strain 26-R-13)</name>
    <name type="common">Maize leaf spot fungus</name>
    <name type="synonym">Bipolaris zeicola</name>
    <dbReference type="NCBI Taxonomy" id="930089"/>
    <lineage>
        <taxon>Eukaryota</taxon>
        <taxon>Fungi</taxon>
        <taxon>Dikarya</taxon>
        <taxon>Ascomycota</taxon>
        <taxon>Pezizomycotina</taxon>
        <taxon>Dothideomycetes</taxon>
        <taxon>Pleosporomycetidae</taxon>
        <taxon>Pleosporales</taxon>
        <taxon>Pleosporineae</taxon>
        <taxon>Pleosporaceae</taxon>
        <taxon>Bipolaris</taxon>
    </lineage>
</organism>
<dbReference type="InterPro" id="IPR036397">
    <property type="entry name" value="RNaseH_sf"/>
</dbReference>
<keyword evidence="2" id="KW-1185">Reference proteome</keyword>
<dbReference type="Gene3D" id="3.30.420.10">
    <property type="entry name" value="Ribonuclease H-like superfamily/Ribonuclease H"/>
    <property type="match status" value="1"/>
</dbReference>
<protein>
    <submittedName>
        <fullName evidence="1">Uncharacterized protein</fullName>
    </submittedName>
</protein>
<gene>
    <name evidence="1" type="ORF">COCCADRAFT_113126</name>
</gene>
<dbReference type="Proteomes" id="UP000053841">
    <property type="component" value="Unassembled WGS sequence"/>
</dbReference>
<dbReference type="EMBL" id="KI965077">
    <property type="protein sequence ID" value="EUC26877.1"/>
    <property type="molecule type" value="Genomic_DNA"/>
</dbReference>
<accession>W6XIG1</accession>
<evidence type="ECO:0000313" key="2">
    <source>
        <dbReference type="Proteomes" id="UP000053841"/>
    </source>
</evidence>
<dbReference type="GO" id="GO:0003676">
    <property type="term" value="F:nucleic acid binding"/>
    <property type="evidence" value="ECO:0007669"/>
    <property type="project" value="InterPro"/>
</dbReference>
<dbReference type="AlphaFoldDB" id="W6XIG1"/>
<dbReference type="HOGENOM" id="CLU_2903883_0_0_1"/>
<name>W6XIG1_COCC2</name>